<dbReference type="Proteomes" id="UP000198263">
    <property type="component" value="Unassembled WGS sequence"/>
</dbReference>
<dbReference type="InterPro" id="IPR049453">
    <property type="entry name" value="Memb_transporter_dom"/>
</dbReference>
<dbReference type="EMBL" id="FCNV02000008">
    <property type="protein sequence ID" value="SAL36678.1"/>
    <property type="molecule type" value="Genomic_DNA"/>
</dbReference>
<feature type="transmembrane region" description="Helical" evidence="5">
    <location>
        <begin position="88"/>
        <end position="108"/>
    </location>
</feature>
<dbReference type="OrthoDB" id="8635841at2"/>
<keyword evidence="4 5" id="KW-0472">Membrane</keyword>
<feature type="domain" description="Integral membrane bound transporter" evidence="6">
    <location>
        <begin position="224"/>
        <end position="346"/>
    </location>
</feature>
<proteinExistence type="predicted"/>
<feature type="transmembrane region" description="Helical" evidence="5">
    <location>
        <begin position="209"/>
        <end position="230"/>
    </location>
</feature>
<feature type="transmembrane region" description="Helical" evidence="5">
    <location>
        <begin position="162"/>
        <end position="182"/>
    </location>
</feature>
<organism evidence="7 8">
    <name type="scientific">Caballeronia concitans</name>
    <dbReference type="NCBI Taxonomy" id="1777133"/>
    <lineage>
        <taxon>Bacteria</taxon>
        <taxon>Pseudomonadati</taxon>
        <taxon>Pseudomonadota</taxon>
        <taxon>Betaproteobacteria</taxon>
        <taxon>Burkholderiales</taxon>
        <taxon>Burkholderiaceae</taxon>
        <taxon>Caballeronia</taxon>
    </lineage>
</organism>
<name>A0A658R0H3_9BURK</name>
<evidence type="ECO:0000313" key="8">
    <source>
        <dbReference type="Proteomes" id="UP000198263"/>
    </source>
</evidence>
<evidence type="ECO:0000256" key="1">
    <source>
        <dbReference type="ARBA" id="ARBA00004141"/>
    </source>
</evidence>
<keyword evidence="2 5" id="KW-0812">Transmembrane</keyword>
<dbReference type="AlphaFoldDB" id="A0A658R0H3"/>
<evidence type="ECO:0000313" key="7">
    <source>
        <dbReference type="EMBL" id="SAL36678.1"/>
    </source>
</evidence>
<evidence type="ECO:0000256" key="3">
    <source>
        <dbReference type="ARBA" id="ARBA00022989"/>
    </source>
</evidence>
<evidence type="ECO:0000259" key="6">
    <source>
        <dbReference type="Pfam" id="PF13515"/>
    </source>
</evidence>
<evidence type="ECO:0000256" key="2">
    <source>
        <dbReference type="ARBA" id="ARBA00022692"/>
    </source>
</evidence>
<feature type="transmembrane region" description="Helical" evidence="5">
    <location>
        <begin position="284"/>
        <end position="300"/>
    </location>
</feature>
<dbReference type="RefSeq" id="WP_040050554.1">
    <property type="nucleotide sequence ID" value="NZ_FCNV02000008.1"/>
</dbReference>
<accession>A0A658R0H3</accession>
<feature type="transmembrane region" description="Helical" evidence="5">
    <location>
        <begin position="334"/>
        <end position="352"/>
    </location>
</feature>
<sequence length="358" mass="37237">MNDRQYSGALSMSAMLAWLERVDPGTHRRIKGLRLVTAYGLAAAVGTLHDVTRDVPASVSVGTLAATFALWASVSEARTTRAESSRDLAIFCTAAAFGALTFVLFAPLSRELGRGGAELILVPGAFLAGYLKRFGVTGAGIGSQFYIGQLVAYATNLARVDAWAIVLALFIAMLAAMVPRLLSGPAEHPAVLPALASESAYGRHAVSPAFAMGLQAASGALVVVMLNAAFGLAESVWAMTACVYVVATSAVGTAERVRRRIYGTLVGVPVGLICLPLGEHAPLVVWSMAAFAMIVFSMATPDRYDIACGAFAFALIVTLAASGVHSVPLLAARAWETLLGGALGLISARVIFPLKAVQ</sequence>
<reference evidence="7 8" key="1">
    <citation type="submission" date="2016-01" db="EMBL/GenBank/DDBJ databases">
        <authorList>
            <person name="Peeters C."/>
        </authorList>
    </citation>
    <scope>NUCLEOTIDE SEQUENCE [LARGE SCALE GENOMIC DNA]</scope>
    <source>
        <strain evidence="7">LMG 29315</strain>
    </source>
</reference>
<keyword evidence="8" id="KW-1185">Reference proteome</keyword>
<comment type="subcellular location">
    <subcellularLocation>
        <location evidence="1">Membrane</location>
        <topology evidence="1">Multi-pass membrane protein</topology>
    </subcellularLocation>
</comment>
<gene>
    <name evidence="7" type="ORF">AWB72_03656</name>
</gene>
<feature type="transmembrane region" description="Helical" evidence="5">
    <location>
        <begin position="261"/>
        <end position="278"/>
    </location>
</feature>
<evidence type="ECO:0000256" key="4">
    <source>
        <dbReference type="ARBA" id="ARBA00023136"/>
    </source>
</evidence>
<comment type="caution">
    <text evidence="7">The sequence shown here is derived from an EMBL/GenBank/DDBJ whole genome shotgun (WGS) entry which is preliminary data.</text>
</comment>
<dbReference type="Pfam" id="PF13515">
    <property type="entry name" value="FUSC_2"/>
    <property type="match status" value="1"/>
</dbReference>
<feature type="transmembrane region" description="Helical" evidence="5">
    <location>
        <begin position="307"/>
        <end position="328"/>
    </location>
</feature>
<protein>
    <recommendedName>
        <fullName evidence="6">Integral membrane bound transporter domain-containing protein</fullName>
    </recommendedName>
</protein>
<evidence type="ECO:0000256" key="5">
    <source>
        <dbReference type="SAM" id="Phobius"/>
    </source>
</evidence>
<keyword evidence="3 5" id="KW-1133">Transmembrane helix</keyword>
<dbReference type="GO" id="GO:0016020">
    <property type="term" value="C:membrane"/>
    <property type="evidence" value="ECO:0007669"/>
    <property type="project" value="UniProtKB-SubCell"/>
</dbReference>